<organism evidence="5 6">
    <name type="scientific">Hansschlegelia zhihuaiae</name>
    <dbReference type="NCBI Taxonomy" id="405005"/>
    <lineage>
        <taxon>Bacteria</taxon>
        <taxon>Pseudomonadati</taxon>
        <taxon>Pseudomonadota</taxon>
        <taxon>Alphaproteobacteria</taxon>
        <taxon>Hyphomicrobiales</taxon>
        <taxon>Methylopilaceae</taxon>
        <taxon>Hansschlegelia</taxon>
    </lineage>
</organism>
<dbReference type="PANTHER" id="PTHR43792">
    <property type="entry name" value="GNAT FAMILY, PUTATIVE (AFU_ORTHOLOGUE AFUA_3G00765)-RELATED-RELATED"/>
    <property type="match status" value="1"/>
</dbReference>
<evidence type="ECO:0000256" key="2">
    <source>
        <dbReference type="ARBA" id="ARBA00023315"/>
    </source>
</evidence>
<feature type="domain" description="N-acetyltransferase" evidence="4">
    <location>
        <begin position="195"/>
        <end position="357"/>
    </location>
</feature>
<protein>
    <submittedName>
        <fullName evidence="5">N-acetyltransferase</fullName>
    </submittedName>
</protein>
<dbReference type="Proteomes" id="UP000289708">
    <property type="component" value="Unassembled WGS sequence"/>
</dbReference>
<dbReference type="OrthoDB" id="9804153at2"/>
<gene>
    <name evidence="5" type="ORF">EK403_01710</name>
</gene>
<sequence>MPASFDFDDRLLERHCETADPQVRLRRLSMADAAAMAEWLSDLAVSRNLVAVPHPYGIEDAREFIAGPGASPHMLCAAIEVAGAFAGCVAVDAQTGAPELGYWLARPYWGRGIGTRATRALTDLAFAATGLPALVSGHFIDNEASAAVLAKLGFRRTGLVETRSRAREDTVRLVTMALDRADWAAAQPAIETQRLVMRPPTLGDADEIALLAADRSLGLMTAAAPKPFTLEDARAFVLSSMRKARPYSMTFSIRSAETGQLLGGVGWADGEPGAVELGYWLGAEHRGRGLATEAARAALEAAFDMTGAMAATARCRVTNPASRGVLERCGFQWEGTGLVRSPGAPGSVAVDVFRLDRDVFVSLKEWGQAAMRAGVA</sequence>
<reference evidence="5 6" key="1">
    <citation type="submission" date="2018-12" db="EMBL/GenBank/DDBJ databases">
        <title>bacterium Hansschlegelia zhihuaiae S113.</title>
        <authorList>
            <person name="He J."/>
        </authorList>
    </citation>
    <scope>NUCLEOTIDE SEQUENCE [LARGE SCALE GENOMIC DNA]</scope>
    <source>
        <strain evidence="5 6">S 113</strain>
    </source>
</reference>
<feature type="domain" description="N-acetyltransferase" evidence="4">
    <location>
        <begin position="23"/>
        <end position="181"/>
    </location>
</feature>
<evidence type="ECO:0000313" key="6">
    <source>
        <dbReference type="Proteomes" id="UP000289708"/>
    </source>
</evidence>
<dbReference type="Gene3D" id="3.40.630.30">
    <property type="match status" value="2"/>
</dbReference>
<evidence type="ECO:0000256" key="1">
    <source>
        <dbReference type="ARBA" id="ARBA00022679"/>
    </source>
</evidence>
<dbReference type="EMBL" id="RYFI01000001">
    <property type="protein sequence ID" value="RXF75589.1"/>
    <property type="molecule type" value="Genomic_DNA"/>
</dbReference>
<accession>A0A4Q0MQT6</accession>
<proteinExistence type="inferred from homology"/>
<evidence type="ECO:0000313" key="5">
    <source>
        <dbReference type="EMBL" id="RXF75589.1"/>
    </source>
</evidence>
<comment type="caution">
    <text evidence="5">The sequence shown here is derived from an EMBL/GenBank/DDBJ whole genome shotgun (WGS) entry which is preliminary data.</text>
</comment>
<comment type="similarity">
    <text evidence="3">Belongs to the acetyltransferase family. RimJ subfamily.</text>
</comment>
<dbReference type="InterPro" id="IPR051531">
    <property type="entry name" value="N-acetyltransferase"/>
</dbReference>
<evidence type="ECO:0000259" key="4">
    <source>
        <dbReference type="PROSITE" id="PS51186"/>
    </source>
</evidence>
<name>A0A4Q0MQT6_9HYPH</name>
<dbReference type="AlphaFoldDB" id="A0A4Q0MQT6"/>
<dbReference type="InterPro" id="IPR016181">
    <property type="entry name" value="Acyl_CoA_acyltransferase"/>
</dbReference>
<dbReference type="PANTHER" id="PTHR43792:SF8">
    <property type="entry name" value="[RIBOSOMAL PROTEIN US5]-ALANINE N-ACETYLTRANSFERASE"/>
    <property type="match status" value="1"/>
</dbReference>
<keyword evidence="6" id="KW-1185">Reference proteome</keyword>
<evidence type="ECO:0000256" key="3">
    <source>
        <dbReference type="ARBA" id="ARBA00038502"/>
    </source>
</evidence>
<dbReference type="PROSITE" id="PS51186">
    <property type="entry name" value="GNAT"/>
    <property type="match status" value="2"/>
</dbReference>
<dbReference type="SUPFAM" id="SSF55729">
    <property type="entry name" value="Acyl-CoA N-acyltransferases (Nat)"/>
    <property type="match status" value="2"/>
</dbReference>
<dbReference type="RefSeq" id="WP_128775769.1">
    <property type="nucleotide sequence ID" value="NZ_RYFI01000001.1"/>
</dbReference>
<dbReference type="Pfam" id="PF13302">
    <property type="entry name" value="Acetyltransf_3"/>
    <property type="match status" value="2"/>
</dbReference>
<dbReference type="GO" id="GO:0016747">
    <property type="term" value="F:acyltransferase activity, transferring groups other than amino-acyl groups"/>
    <property type="evidence" value="ECO:0007669"/>
    <property type="project" value="InterPro"/>
</dbReference>
<dbReference type="InterPro" id="IPR000182">
    <property type="entry name" value="GNAT_dom"/>
</dbReference>
<keyword evidence="2" id="KW-0012">Acyltransferase</keyword>
<keyword evidence="1 5" id="KW-0808">Transferase</keyword>